<gene>
    <name evidence="1" type="ORF">SDC9_82144</name>
</gene>
<accession>A0A644Z6B8</accession>
<reference evidence="1" key="1">
    <citation type="submission" date="2019-08" db="EMBL/GenBank/DDBJ databases">
        <authorList>
            <person name="Kucharzyk K."/>
            <person name="Murdoch R.W."/>
            <person name="Higgins S."/>
            <person name="Loffler F."/>
        </authorList>
    </citation>
    <scope>NUCLEOTIDE SEQUENCE</scope>
</reference>
<name>A0A644Z6B8_9ZZZZ</name>
<sequence>MTRKDALTILNACFPADIISYLHNAIDDLERDFFVIEEQLLLAIMLDYNRCIWKSFIHDPEQFKKDYQDEDFVKRAAKYAIAEFFKEERIVIPANVIPSVIPNETEVLKFAIDYYNKNADQTFTGMYPVVSPFDEFWNLSCDIADIPRNKRESTDYTPAKIDAFIYFNALYPFYGQDIKDWEPDLRMAKIEIFTRKELAVPIPSPDGSMFEFVAMGGMNGEYFRCNLIDSVFAKCVWALDNATDPDSKLYPNWHWHLDLPASLLFAPTSKIIKHILSTALYEQSSAIQIIASDKDFWGHDWDELNLAETVTNPIAQTIGEGNQSLLKEIKMLLSENKGMMGGQGMNKPVESILDTGKRFGLLFDCPNEKATVRFFHTHPSLKKLVLEWQRMLNNENDERNLGNYRDDLKKQIGYRLKGKAKGKYRAYSDKQWSVAFN</sequence>
<organism evidence="1">
    <name type="scientific">bioreactor metagenome</name>
    <dbReference type="NCBI Taxonomy" id="1076179"/>
    <lineage>
        <taxon>unclassified sequences</taxon>
        <taxon>metagenomes</taxon>
        <taxon>ecological metagenomes</taxon>
    </lineage>
</organism>
<evidence type="ECO:0000313" key="1">
    <source>
        <dbReference type="EMBL" id="MPM35551.1"/>
    </source>
</evidence>
<dbReference type="AlphaFoldDB" id="A0A644Z6B8"/>
<protein>
    <submittedName>
        <fullName evidence="1">Uncharacterized protein</fullName>
    </submittedName>
</protein>
<comment type="caution">
    <text evidence="1">The sequence shown here is derived from an EMBL/GenBank/DDBJ whole genome shotgun (WGS) entry which is preliminary data.</text>
</comment>
<proteinExistence type="predicted"/>
<dbReference type="EMBL" id="VSSQ01007322">
    <property type="protein sequence ID" value="MPM35551.1"/>
    <property type="molecule type" value="Genomic_DNA"/>
</dbReference>